<dbReference type="EC" id="2.4.1.17" evidence="5"/>
<proteinExistence type="inferred from homology"/>
<feature type="signal peptide" evidence="5">
    <location>
        <begin position="1"/>
        <end position="23"/>
    </location>
</feature>
<dbReference type="PANTHER" id="PTHR48043">
    <property type="entry name" value="EG:EG0003.4 PROTEIN-RELATED"/>
    <property type="match status" value="1"/>
</dbReference>
<evidence type="ECO:0000313" key="6">
    <source>
        <dbReference type="EMBL" id="JAV73559.1"/>
    </source>
</evidence>
<evidence type="ECO:0000256" key="3">
    <source>
        <dbReference type="ARBA" id="ARBA00022679"/>
    </source>
</evidence>
<comment type="subcellular location">
    <subcellularLocation>
        <location evidence="5">Membrane</location>
        <topology evidence="5">Single-pass membrane protein</topology>
    </subcellularLocation>
</comment>
<dbReference type="Pfam" id="PF00201">
    <property type="entry name" value="UDPGT"/>
    <property type="match status" value="1"/>
</dbReference>
<evidence type="ECO:0000256" key="2">
    <source>
        <dbReference type="ARBA" id="ARBA00022676"/>
    </source>
</evidence>
<dbReference type="Gene3D" id="3.40.50.2000">
    <property type="entry name" value="Glycogen Phosphorylase B"/>
    <property type="match status" value="2"/>
</dbReference>
<keyword evidence="5" id="KW-1133">Transmembrane helix</keyword>
<dbReference type="SUPFAM" id="SSF53756">
    <property type="entry name" value="UDP-Glycosyltransferase/glycogen phosphorylase"/>
    <property type="match status" value="1"/>
</dbReference>
<evidence type="ECO:0000256" key="5">
    <source>
        <dbReference type="RuleBase" id="RU362059"/>
    </source>
</evidence>
<dbReference type="FunFam" id="3.40.50.2000:FF:000050">
    <property type="entry name" value="UDP-glucuronosyltransferase"/>
    <property type="match status" value="1"/>
</dbReference>
<dbReference type="AlphaFoldDB" id="A0A1Y1LIT5"/>
<accession>A0A1Y1LIT5</accession>
<feature type="chain" id="PRO_5011816845" description="UDP-glucuronosyltransferase" evidence="5">
    <location>
        <begin position="24"/>
        <end position="519"/>
    </location>
</feature>
<evidence type="ECO:0000256" key="4">
    <source>
        <dbReference type="RuleBase" id="RU003718"/>
    </source>
</evidence>
<evidence type="ECO:0000256" key="1">
    <source>
        <dbReference type="ARBA" id="ARBA00009995"/>
    </source>
</evidence>
<dbReference type="InterPro" id="IPR035595">
    <property type="entry name" value="UDP_glycos_trans_CS"/>
</dbReference>
<name>A0A1Y1LIT5_PHOPY</name>
<dbReference type="EMBL" id="GEZM01054555">
    <property type="protein sequence ID" value="JAV73559.1"/>
    <property type="molecule type" value="Transcribed_RNA"/>
</dbReference>
<dbReference type="PANTHER" id="PTHR48043:SF114">
    <property type="entry name" value="IP04436P-RELATED"/>
    <property type="match status" value="1"/>
</dbReference>
<dbReference type="GO" id="GO:0015020">
    <property type="term" value="F:glucuronosyltransferase activity"/>
    <property type="evidence" value="ECO:0007669"/>
    <property type="project" value="UniProtKB-EC"/>
</dbReference>
<sequence length="519" mass="58671">MLFVMSIREVLIGLLFVNQYVDGEKILGIFAHKGKSHFDSFVPLMKALALKGHDVTVISHFPQKTRVANFSDIDINPGNIFLDVINLGDIPENYRVRRYATPLLLLNLGYESCKQVFSNKNFISFFNSAPKFDLIITELFNTKCFLGALRQLNAPIIGMSSTVPLSWDDFTVGFPSNPAYIPNNFMSFNDKMTFLQRTENTIAYLLTGAINHLHMAISGYLLANVVSESPHDLNEIASNISLMLVNAHFSVQLPRPLPPNYIEVGGLHLTQPKIPPSHIDKWINESKHGVIYFSLGSMIKGHTFPDDKKQMFINAFGRLPQRVLWKWENETMPGKTDNIMIEKWMPQFDILCHPNVKAFIAHGGMLGVTEAVHCGVPMIIMPQFGDQFTNAKAVEASGGGTILDYRYLDEESIYNALTTALDPKSNKKAKELSARFKDRPLPPLETAIYWIEYVARHGGAPHLRTAAVGMPLYQYLLLDVIAFLVVILFSFLFVVYYISRAILRKLCRRKQSSQKKKKH</sequence>
<organism evidence="6">
    <name type="scientific">Photinus pyralis</name>
    <name type="common">Common eastern firefly</name>
    <name type="synonym">Lampyris pyralis</name>
    <dbReference type="NCBI Taxonomy" id="7054"/>
    <lineage>
        <taxon>Eukaryota</taxon>
        <taxon>Metazoa</taxon>
        <taxon>Ecdysozoa</taxon>
        <taxon>Arthropoda</taxon>
        <taxon>Hexapoda</taxon>
        <taxon>Insecta</taxon>
        <taxon>Pterygota</taxon>
        <taxon>Neoptera</taxon>
        <taxon>Endopterygota</taxon>
        <taxon>Coleoptera</taxon>
        <taxon>Polyphaga</taxon>
        <taxon>Elateriformia</taxon>
        <taxon>Elateroidea</taxon>
        <taxon>Lampyridae</taxon>
        <taxon>Lampyrinae</taxon>
        <taxon>Photinus</taxon>
    </lineage>
</organism>
<comment type="catalytic activity">
    <reaction evidence="5">
        <text>glucuronate acceptor + UDP-alpha-D-glucuronate = acceptor beta-D-glucuronoside + UDP + H(+)</text>
        <dbReference type="Rhea" id="RHEA:21032"/>
        <dbReference type="ChEBI" id="CHEBI:15378"/>
        <dbReference type="ChEBI" id="CHEBI:58052"/>
        <dbReference type="ChEBI" id="CHEBI:58223"/>
        <dbReference type="ChEBI" id="CHEBI:132367"/>
        <dbReference type="ChEBI" id="CHEBI:132368"/>
        <dbReference type="EC" id="2.4.1.17"/>
    </reaction>
</comment>
<keyword evidence="5" id="KW-0812">Transmembrane</keyword>
<keyword evidence="2 4" id="KW-0328">Glycosyltransferase</keyword>
<keyword evidence="5" id="KW-0732">Signal</keyword>
<protein>
    <recommendedName>
        <fullName evidence="5">UDP-glucuronosyltransferase</fullName>
        <ecNumber evidence="5">2.4.1.17</ecNumber>
    </recommendedName>
</protein>
<dbReference type="PROSITE" id="PS00375">
    <property type="entry name" value="UDPGT"/>
    <property type="match status" value="1"/>
</dbReference>
<keyword evidence="5" id="KW-0472">Membrane</keyword>
<keyword evidence="3 4" id="KW-0808">Transferase</keyword>
<dbReference type="GO" id="GO:0016020">
    <property type="term" value="C:membrane"/>
    <property type="evidence" value="ECO:0007669"/>
    <property type="project" value="UniProtKB-SubCell"/>
</dbReference>
<feature type="transmembrane region" description="Helical" evidence="5">
    <location>
        <begin position="472"/>
        <end position="499"/>
    </location>
</feature>
<dbReference type="InterPro" id="IPR050271">
    <property type="entry name" value="UDP-glycosyltransferase"/>
</dbReference>
<dbReference type="CDD" id="cd03784">
    <property type="entry name" value="GT1_Gtf-like"/>
    <property type="match status" value="1"/>
</dbReference>
<dbReference type="InterPro" id="IPR002213">
    <property type="entry name" value="UDP_glucos_trans"/>
</dbReference>
<comment type="similarity">
    <text evidence="1 4">Belongs to the UDP-glycosyltransferase family.</text>
</comment>
<reference evidence="6" key="1">
    <citation type="journal article" date="2016" name="Sci. Rep.">
        <title>Molecular characterization of firefly nuptial gifts: a multi-omics approach sheds light on postcopulatory sexual selection.</title>
        <authorList>
            <person name="Al-Wathiqui N."/>
            <person name="Fallon T.R."/>
            <person name="South A."/>
            <person name="Weng J.K."/>
            <person name="Lewis S.M."/>
        </authorList>
    </citation>
    <scope>NUCLEOTIDE SEQUENCE</scope>
</reference>